<keyword evidence="3" id="KW-1185">Reference proteome</keyword>
<dbReference type="AlphaFoldDB" id="A0A5N5HAS2"/>
<organism evidence="2 3">
    <name type="scientific">Pyrus ussuriensis x Pyrus communis</name>
    <dbReference type="NCBI Taxonomy" id="2448454"/>
    <lineage>
        <taxon>Eukaryota</taxon>
        <taxon>Viridiplantae</taxon>
        <taxon>Streptophyta</taxon>
        <taxon>Embryophyta</taxon>
        <taxon>Tracheophyta</taxon>
        <taxon>Spermatophyta</taxon>
        <taxon>Magnoliopsida</taxon>
        <taxon>eudicotyledons</taxon>
        <taxon>Gunneridae</taxon>
        <taxon>Pentapetalae</taxon>
        <taxon>rosids</taxon>
        <taxon>fabids</taxon>
        <taxon>Rosales</taxon>
        <taxon>Rosaceae</taxon>
        <taxon>Amygdaloideae</taxon>
        <taxon>Maleae</taxon>
        <taxon>Pyrus</taxon>
    </lineage>
</organism>
<evidence type="ECO:0000313" key="3">
    <source>
        <dbReference type="Proteomes" id="UP000327157"/>
    </source>
</evidence>
<feature type="compositionally biased region" description="Acidic residues" evidence="1">
    <location>
        <begin position="84"/>
        <end position="93"/>
    </location>
</feature>
<name>A0A5N5HAS2_9ROSA</name>
<dbReference type="EMBL" id="SMOL01000231">
    <property type="protein sequence ID" value="KAB2622520.1"/>
    <property type="molecule type" value="Genomic_DNA"/>
</dbReference>
<reference evidence="2 3" key="3">
    <citation type="submission" date="2019-11" db="EMBL/GenBank/DDBJ databases">
        <title>A de novo genome assembly of a pear dwarfing rootstock.</title>
        <authorList>
            <person name="Wang F."/>
            <person name="Wang J."/>
            <person name="Li S."/>
            <person name="Zhang Y."/>
            <person name="Fang M."/>
            <person name="Ma L."/>
            <person name="Zhao Y."/>
            <person name="Jiang S."/>
        </authorList>
    </citation>
    <scope>NUCLEOTIDE SEQUENCE [LARGE SCALE GENOMIC DNA]</scope>
    <source>
        <strain evidence="2">S2</strain>
        <tissue evidence="2">Leaf</tissue>
    </source>
</reference>
<protein>
    <submittedName>
        <fullName evidence="2">Uncharacterized protein</fullName>
    </submittedName>
</protein>
<sequence>MAENLGRKGKSVNVVGVFPLTDTSGCIASIASKNEQLRAQLDLCNDDENLIIKIKAFYVASHEKTNNSTQFDDDISEGENTYPDLEEHDLEED</sequence>
<evidence type="ECO:0000313" key="2">
    <source>
        <dbReference type="EMBL" id="KAB2622520.1"/>
    </source>
</evidence>
<reference evidence="3" key="2">
    <citation type="submission" date="2019-10" db="EMBL/GenBank/DDBJ databases">
        <title>A de novo genome assembly of a pear dwarfing rootstock.</title>
        <authorList>
            <person name="Wang F."/>
            <person name="Wang J."/>
            <person name="Li S."/>
            <person name="Zhang Y."/>
            <person name="Fang M."/>
            <person name="Ma L."/>
            <person name="Zhao Y."/>
            <person name="Jiang S."/>
        </authorList>
    </citation>
    <scope>NUCLEOTIDE SEQUENCE [LARGE SCALE GENOMIC DNA]</scope>
</reference>
<feature type="region of interest" description="Disordered" evidence="1">
    <location>
        <begin position="67"/>
        <end position="93"/>
    </location>
</feature>
<comment type="caution">
    <text evidence="2">The sequence shown here is derived from an EMBL/GenBank/DDBJ whole genome shotgun (WGS) entry which is preliminary data.</text>
</comment>
<reference evidence="2 3" key="1">
    <citation type="submission" date="2019-09" db="EMBL/GenBank/DDBJ databases">
        <authorList>
            <person name="Ou C."/>
        </authorList>
    </citation>
    <scope>NUCLEOTIDE SEQUENCE [LARGE SCALE GENOMIC DNA]</scope>
    <source>
        <strain evidence="2">S2</strain>
        <tissue evidence="2">Leaf</tissue>
    </source>
</reference>
<gene>
    <name evidence="2" type="ORF">D8674_024702</name>
</gene>
<dbReference type="Proteomes" id="UP000327157">
    <property type="component" value="Chromosome 4"/>
</dbReference>
<evidence type="ECO:0000256" key="1">
    <source>
        <dbReference type="SAM" id="MobiDB-lite"/>
    </source>
</evidence>
<accession>A0A5N5HAS2</accession>
<proteinExistence type="predicted"/>